<reference evidence="5" key="1">
    <citation type="submission" date="2021-01" db="EMBL/GenBank/DDBJ databases">
        <title>Description of Breznakiella homolactica.</title>
        <authorList>
            <person name="Song Y."/>
            <person name="Brune A."/>
        </authorList>
    </citation>
    <scope>NUCLEOTIDE SEQUENCE</scope>
    <source>
        <strain evidence="5">RmG30</strain>
    </source>
</reference>
<comment type="function">
    <text evidence="1">Histone-like DNA-binding protein which is capable of wrapping DNA to stabilize it, and thus to prevent its denaturation under extreme environmental conditions.</text>
</comment>
<dbReference type="SMART" id="SM00411">
    <property type="entry name" value="BHL"/>
    <property type="match status" value="1"/>
</dbReference>
<dbReference type="PROSITE" id="PS00045">
    <property type="entry name" value="HISTONE_LIKE"/>
    <property type="match status" value="1"/>
</dbReference>
<dbReference type="GO" id="GO:0030527">
    <property type="term" value="F:structural constituent of chromatin"/>
    <property type="evidence" value="ECO:0007669"/>
    <property type="project" value="InterPro"/>
</dbReference>
<dbReference type="InterPro" id="IPR000119">
    <property type="entry name" value="Hist_DNA-bd"/>
</dbReference>
<dbReference type="Proteomes" id="UP000595917">
    <property type="component" value="Chromosome"/>
</dbReference>
<dbReference type="Gene3D" id="4.10.520.10">
    <property type="entry name" value="IHF-like DNA-binding proteins"/>
    <property type="match status" value="1"/>
</dbReference>
<dbReference type="PANTHER" id="PTHR33175:SF2">
    <property type="entry name" value="INTEGRATION HOST FACTOR SUBUNIT ALPHA"/>
    <property type="match status" value="1"/>
</dbReference>
<proteinExistence type="inferred from homology"/>
<gene>
    <name evidence="5" type="ORF">JFL75_15830</name>
</gene>
<protein>
    <submittedName>
        <fullName evidence="5">Integration host factor subunit beta</fullName>
    </submittedName>
</protein>
<evidence type="ECO:0000256" key="1">
    <source>
        <dbReference type="ARBA" id="ARBA00003819"/>
    </source>
</evidence>
<dbReference type="Pfam" id="PF00216">
    <property type="entry name" value="Bac_DNA_binding"/>
    <property type="match status" value="1"/>
</dbReference>
<evidence type="ECO:0000256" key="2">
    <source>
        <dbReference type="ARBA" id="ARBA00010529"/>
    </source>
</evidence>
<sequence>MAGNKVTKADIIDSIYQKKGLNRKDIRMVVDSFVDEIKDALIKNHVIELRGFGTFEIRVRKGRKKARNPKTGEPVSVNSHGVAAFRPGKELKQDVWNITDKAE</sequence>
<dbReference type="KEGG" id="bhc:JFL75_15830"/>
<dbReference type="GO" id="GO:0005829">
    <property type="term" value="C:cytosol"/>
    <property type="evidence" value="ECO:0007669"/>
    <property type="project" value="TreeGrafter"/>
</dbReference>
<organism evidence="5 6">
    <name type="scientific">Breznakiella homolactica</name>
    <dbReference type="NCBI Taxonomy" id="2798577"/>
    <lineage>
        <taxon>Bacteria</taxon>
        <taxon>Pseudomonadati</taxon>
        <taxon>Spirochaetota</taxon>
        <taxon>Spirochaetia</taxon>
        <taxon>Spirochaetales</taxon>
        <taxon>Breznakiellaceae</taxon>
        <taxon>Breznakiella</taxon>
    </lineage>
</organism>
<evidence type="ECO:0000313" key="5">
    <source>
        <dbReference type="EMBL" id="QQO08389.1"/>
    </source>
</evidence>
<comment type="similarity">
    <text evidence="2 4">Belongs to the bacterial histone-like protein family.</text>
</comment>
<dbReference type="InterPro" id="IPR010992">
    <property type="entry name" value="IHF-like_DNA-bd_dom_sf"/>
</dbReference>
<keyword evidence="3" id="KW-0238">DNA-binding</keyword>
<accession>A0A7T8B8A9</accession>
<dbReference type="SUPFAM" id="SSF47729">
    <property type="entry name" value="IHF-like DNA-binding proteins"/>
    <property type="match status" value="1"/>
</dbReference>
<dbReference type="AlphaFoldDB" id="A0A7T8B8A9"/>
<evidence type="ECO:0000256" key="4">
    <source>
        <dbReference type="RuleBase" id="RU003939"/>
    </source>
</evidence>
<keyword evidence="6" id="KW-1185">Reference proteome</keyword>
<evidence type="ECO:0000313" key="6">
    <source>
        <dbReference type="Proteomes" id="UP000595917"/>
    </source>
</evidence>
<dbReference type="InterPro" id="IPR020816">
    <property type="entry name" value="Histone-like_DNA-bd_CS"/>
</dbReference>
<dbReference type="EMBL" id="CP067089">
    <property type="protein sequence ID" value="QQO08389.1"/>
    <property type="molecule type" value="Genomic_DNA"/>
</dbReference>
<dbReference type="RefSeq" id="WP_215625695.1">
    <property type="nucleotide sequence ID" value="NZ_CP067089.2"/>
</dbReference>
<dbReference type="GO" id="GO:0003677">
    <property type="term" value="F:DNA binding"/>
    <property type="evidence" value="ECO:0007669"/>
    <property type="project" value="UniProtKB-KW"/>
</dbReference>
<dbReference type="PRINTS" id="PR01727">
    <property type="entry name" value="DNABINDINGHU"/>
</dbReference>
<dbReference type="PANTHER" id="PTHR33175">
    <property type="entry name" value="DNA-BINDING PROTEIN HU"/>
    <property type="match status" value="1"/>
</dbReference>
<dbReference type="CDD" id="cd13836">
    <property type="entry name" value="IHF_B"/>
    <property type="match status" value="1"/>
</dbReference>
<evidence type="ECO:0000256" key="3">
    <source>
        <dbReference type="ARBA" id="ARBA00023125"/>
    </source>
</evidence>
<name>A0A7T8B8A9_9SPIR</name>